<feature type="compositionally biased region" description="Basic and acidic residues" evidence="3">
    <location>
        <begin position="71"/>
        <end position="92"/>
    </location>
</feature>
<dbReference type="Proteomes" id="UP000221165">
    <property type="component" value="Unassembled WGS sequence"/>
</dbReference>
<dbReference type="InterPro" id="IPR005225">
    <property type="entry name" value="Small_GTP-bd"/>
</dbReference>
<dbReference type="InterPro" id="IPR015915">
    <property type="entry name" value="Kelch-typ_b-propeller"/>
</dbReference>
<dbReference type="PRINTS" id="PR00449">
    <property type="entry name" value="RASTRNSFRMNG"/>
</dbReference>
<name>A0A2C6L5H3_9APIC</name>
<dbReference type="OrthoDB" id="416684at2759"/>
<keyword evidence="5" id="KW-1185">Reference proteome</keyword>
<dbReference type="GeneID" id="94426110"/>
<dbReference type="Pfam" id="PF00071">
    <property type="entry name" value="Ras"/>
    <property type="match status" value="1"/>
</dbReference>
<evidence type="ECO:0000256" key="2">
    <source>
        <dbReference type="ARBA" id="ARBA00023134"/>
    </source>
</evidence>
<dbReference type="AlphaFoldDB" id="A0A2C6L5H3"/>
<comment type="caution">
    <text evidence="4">The sequence shown here is derived from an EMBL/GenBank/DDBJ whole genome shotgun (WGS) entry which is preliminary data.</text>
</comment>
<dbReference type="NCBIfam" id="TIGR00231">
    <property type="entry name" value="small_GTP"/>
    <property type="match status" value="1"/>
</dbReference>
<dbReference type="PROSITE" id="PS51419">
    <property type="entry name" value="RAB"/>
    <property type="match status" value="1"/>
</dbReference>
<dbReference type="InterPro" id="IPR027417">
    <property type="entry name" value="P-loop_NTPase"/>
</dbReference>
<feature type="compositionally biased region" description="Low complexity" evidence="3">
    <location>
        <begin position="408"/>
        <end position="439"/>
    </location>
</feature>
<feature type="compositionally biased region" description="Low complexity" evidence="3">
    <location>
        <begin position="326"/>
        <end position="344"/>
    </location>
</feature>
<dbReference type="InterPro" id="IPR001806">
    <property type="entry name" value="Small_GTPase"/>
</dbReference>
<feature type="compositionally biased region" description="Acidic residues" evidence="3">
    <location>
        <begin position="197"/>
        <end position="210"/>
    </location>
</feature>
<dbReference type="PANTHER" id="PTHR47977">
    <property type="entry name" value="RAS-RELATED PROTEIN RAB"/>
    <property type="match status" value="1"/>
</dbReference>
<accession>A0A2C6L5H3</accession>
<dbReference type="SUPFAM" id="SSF52540">
    <property type="entry name" value="P-loop containing nucleoside triphosphate hydrolases"/>
    <property type="match status" value="1"/>
</dbReference>
<dbReference type="InterPro" id="IPR050227">
    <property type="entry name" value="Rab"/>
</dbReference>
<evidence type="ECO:0000313" key="4">
    <source>
        <dbReference type="EMBL" id="PHJ23449.1"/>
    </source>
</evidence>
<protein>
    <submittedName>
        <fullName evidence="4">Ras family</fullName>
    </submittedName>
</protein>
<feature type="region of interest" description="Disordered" evidence="3">
    <location>
        <begin position="66"/>
        <end position="98"/>
    </location>
</feature>
<dbReference type="CDD" id="cd00154">
    <property type="entry name" value="Rab"/>
    <property type="match status" value="1"/>
</dbReference>
<keyword evidence="1" id="KW-0547">Nucleotide-binding</keyword>
<evidence type="ECO:0000313" key="5">
    <source>
        <dbReference type="Proteomes" id="UP000221165"/>
    </source>
</evidence>
<feature type="compositionally biased region" description="Acidic residues" evidence="3">
    <location>
        <begin position="164"/>
        <end position="176"/>
    </location>
</feature>
<organism evidence="4 5">
    <name type="scientific">Cystoisospora suis</name>
    <dbReference type="NCBI Taxonomy" id="483139"/>
    <lineage>
        <taxon>Eukaryota</taxon>
        <taxon>Sar</taxon>
        <taxon>Alveolata</taxon>
        <taxon>Apicomplexa</taxon>
        <taxon>Conoidasida</taxon>
        <taxon>Coccidia</taxon>
        <taxon>Eucoccidiorida</taxon>
        <taxon>Eimeriorina</taxon>
        <taxon>Sarcocystidae</taxon>
        <taxon>Cystoisospora</taxon>
    </lineage>
</organism>
<dbReference type="PROSITE" id="PS51421">
    <property type="entry name" value="RAS"/>
    <property type="match status" value="1"/>
</dbReference>
<feature type="compositionally biased region" description="Pro residues" evidence="3">
    <location>
        <begin position="388"/>
        <end position="400"/>
    </location>
</feature>
<reference evidence="4 5" key="1">
    <citation type="journal article" date="2017" name="Int. J. Parasitol.">
        <title>The genome of the protozoan parasite Cystoisospora suis and a reverse vaccinology approach to identify vaccine candidates.</title>
        <authorList>
            <person name="Palmieri N."/>
            <person name="Shrestha A."/>
            <person name="Ruttkowski B."/>
            <person name="Beck T."/>
            <person name="Vogl C."/>
            <person name="Tomley F."/>
            <person name="Blake D.P."/>
            <person name="Joachim A."/>
        </authorList>
    </citation>
    <scope>NUCLEOTIDE SEQUENCE [LARGE SCALE GENOMIC DNA]</scope>
    <source>
        <strain evidence="4 5">Wien I</strain>
    </source>
</reference>
<dbReference type="GO" id="GO:0005525">
    <property type="term" value="F:GTP binding"/>
    <property type="evidence" value="ECO:0007669"/>
    <property type="project" value="UniProtKB-KW"/>
</dbReference>
<dbReference type="SMART" id="SM00175">
    <property type="entry name" value="RAB"/>
    <property type="match status" value="1"/>
</dbReference>
<feature type="non-terminal residue" evidence="4">
    <location>
        <position position="590"/>
    </location>
</feature>
<feature type="compositionally biased region" description="Low complexity" evidence="3">
    <location>
        <begin position="373"/>
        <end position="387"/>
    </location>
</feature>
<dbReference type="SUPFAM" id="SSF117281">
    <property type="entry name" value="Kelch motif"/>
    <property type="match status" value="1"/>
</dbReference>
<dbReference type="FunFam" id="3.40.50.300:FF:001447">
    <property type="entry name" value="Ras-related protein Rab-1B"/>
    <property type="match status" value="1"/>
</dbReference>
<dbReference type="GO" id="GO:0003924">
    <property type="term" value="F:GTPase activity"/>
    <property type="evidence" value="ECO:0007669"/>
    <property type="project" value="InterPro"/>
</dbReference>
<dbReference type="SMART" id="SM00173">
    <property type="entry name" value="RAS"/>
    <property type="match status" value="1"/>
</dbReference>
<dbReference type="SMART" id="SM00174">
    <property type="entry name" value="RHO"/>
    <property type="match status" value="1"/>
</dbReference>
<proteinExistence type="predicted"/>
<feature type="region of interest" description="Disordered" evidence="3">
    <location>
        <begin position="326"/>
        <end position="439"/>
    </location>
</feature>
<gene>
    <name evidence="4" type="ORF">CSUI_002700</name>
</gene>
<dbReference type="SUPFAM" id="SSF50965">
    <property type="entry name" value="Galactose oxidase, central domain"/>
    <property type="match status" value="1"/>
</dbReference>
<dbReference type="VEuPathDB" id="ToxoDB:CSUI_002700"/>
<dbReference type="Gene3D" id="2.120.10.80">
    <property type="entry name" value="Kelch-type beta propeller"/>
    <property type="match status" value="2"/>
</dbReference>
<feature type="region of interest" description="Disordered" evidence="3">
    <location>
        <begin position="160"/>
        <end position="211"/>
    </location>
</feature>
<evidence type="ECO:0000256" key="3">
    <source>
        <dbReference type="SAM" id="MobiDB-lite"/>
    </source>
</evidence>
<dbReference type="Gene3D" id="3.40.50.300">
    <property type="entry name" value="P-loop containing nucleotide triphosphate hydrolases"/>
    <property type="match status" value="1"/>
</dbReference>
<dbReference type="InterPro" id="IPR011043">
    <property type="entry name" value="Gal_Oxase/kelch_b-propeller"/>
</dbReference>
<keyword evidence="2" id="KW-0342">GTP-binding</keyword>
<dbReference type="EMBL" id="MIGC01001121">
    <property type="protein sequence ID" value="PHJ23449.1"/>
    <property type="molecule type" value="Genomic_DNA"/>
</dbReference>
<evidence type="ECO:0000256" key="1">
    <source>
        <dbReference type="ARBA" id="ARBA00022741"/>
    </source>
</evidence>
<dbReference type="RefSeq" id="XP_067925125.1">
    <property type="nucleotide sequence ID" value="XM_068062899.1"/>
</dbReference>
<feature type="non-terminal residue" evidence="4">
    <location>
        <position position="1"/>
    </location>
</feature>
<sequence length="590" mass="64368">GGRSRASLPVRNSLHAKPSPRAFHGAAICQDFLVIFGGATDARLRNATNDLYLLDLNHFIWYACPSSSSSSDEKRIKRRSEEGADVDAKPTCEEESEDSVVECTDTSASSLRELFTVCGGVPSPRVGLGMCTVKHTQQIFLFGGAEGDNTLYCLEMEVKRRSEEDESSHDEEEEEKEEAKRRRREKQINSPRKDADDMSDEDEDEEEEEVENIKVTWTRVQTRHTGPVSRGFFSLLQVGVHPHSNSSYSTQQQQPQAQLFVFGGLPLVNGHSNAMPADLYVLNLKTHTWNKPLYEGRLCLRGEASAVLHDKLIVFGGARTDLLLRPSSSASHPKSDSSSSSSPSKFDIQGGESQELKGPVCTPEEGDKKETRATATSTTFRSSTSSEAPPPPPPPPPSAPPLDQNNKSTSSSSSHSSSSHSQNPKSSSSSSSFLLPSGESALSGSVERGEYVCRCQLSSKLFFLNVLEIKDQGGATTAAAAASSTSGGSSSSFRFKLVTIGDSGVGKSCLLMRFVQDEYSDFQVSTIGVDFKAVQTMVKGRVCTLQLWDTAGQERFSGVTGNYYRNADGFILVFDMSKRASFLHIHHWLE</sequence>